<gene>
    <name evidence="1" type="ORF">HH800_00925</name>
</gene>
<sequence>MEEALRAYILAMAGISTAVATRVDWGLSPQGRPYPSVVLWNISAIQKMNLAAPSGWVRSHVQIDTWGTTFKQARDIADIMAPSGRKAGLNGLRATFGGYRFRIFVIDRDASTDEDQAVSSGVVHRARLDLDVWHSKLSGA</sequence>
<protein>
    <submittedName>
        <fullName evidence="1">DUF3168 domain-containing protein</fullName>
    </submittedName>
</protein>
<name>A0A6M4G3N9_SPHYA</name>
<proteinExistence type="predicted"/>
<dbReference type="EMBL" id="CP053021">
    <property type="protein sequence ID" value="QJR00883.1"/>
    <property type="molecule type" value="Genomic_DNA"/>
</dbReference>
<organism evidence="1 2">
    <name type="scientific">Sphingobium yanoikuyae</name>
    <name type="common">Sphingomonas yanoikuyae</name>
    <dbReference type="NCBI Taxonomy" id="13690"/>
    <lineage>
        <taxon>Bacteria</taxon>
        <taxon>Pseudomonadati</taxon>
        <taxon>Pseudomonadota</taxon>
        <taxon>Alphaproteobacteria</taxon>
        <taxon>Sphingomonadales</taxon>
        <taxon>Sphingomonadaceae</taxon>
        <taxon>Sphingobium</taxon>
    </lineage>
</organism>
<reference evidence="1 2" key="1">
    <citation type="submission" date="2020-04" db="EMBL/GenBank/DDBJ databases">
        <title>The Whole Genome Analysis of High salt-tolerant Sphingobium yanoikuyae YC-XJ2 with Aryl organophosphorus flame retardants (aryl-OPFRs)-degrading capacity and characteristics of Related phosphotriesterase.</title>
        <authorList>
            <person name="Li X."/>
        </authorList>
    </citation>
    <scope>NUCLEOTIDE SEQUENCE [LARGE SCALE GENOMIC DNA]</scope>
    <source>
        <strain evidence="1 2">YC-XJ2</strain>
    </source>
</reference>
<dbReference type="AlphaFoldDB" id="A0A6M4G3N9"/>
<accession>A0A6M4G3N9</accession>
<evidence type="ECO:0000313" key="1">
    <source>
        <dbReference type="EMBL" id="QJR00883.1"/>
    </source>
</evidence>
<dbReference type="Proteomes" id="UP000502611">
    <property type="component" value="Chromosome"/>
</dbReference>
<dbReference type="RefSeq" id="WP_169859923.1">
    <property type="nucleotide sequence ID" value="NZ_CP053021.1"/>
</dbReference>
<evidence type="ECO:0000313" key="2">
    <source>
        <dbReference type="Proteomes" id="UP000502611"/>
    </source>
</evidence>